<dbReference type="Pfam" id="PF03938">
    <property type="entry name" value="OmpH"/>
    <property type="match status" value="1"/>
</dbReference>
<accession>A0A0M6YM94</accession>
<feature type="coiled-coil region" evidence="1">
    <location>
        <begin position="54"/>
        <end position="88"/>
    </location>
</feature>
<dbReference type="Proteomes" id="UP000049222">
    <property type="component" value="Unassembled WGS sequence"/>
</dbReference>
<dbReference type="STRING" id="420998.JDO7802_02793"/>
<dbReference type="EMBL" id="CXSU01000012">
    <property type="protein sequence ID" value="CTQ50765.1"/>
    <property type="molecule type" value="Genomic_DNA"/>
</dbReference>
<evidence type="ECO:0000313" key="4">
    <source>
        <dbReference type="EMBL" id="CTQ50765.1"/>
    </source>
</evidence>
<dbReference type="SMART" id="SM00935">
    <property type="entry name" value="OmpH"/>
    <property type="match status" value="1"/>
</dbReference>
<gene>
    <name evidence="4" type="ORF">JDO7802_02793</name>
</gene>
<organism evidence="4 5">
    <name type="scientific">Jannaschia donghaensis</name>
    <dbReference type="NCBI Taxonomy" id="420998"/>
    <lineage>
        <taxon>Bacteria</taxon>
        <taxon>Pseudomonadati</taxon>
        <taxon>Pseudomonadota</taxon>
        <taxon>Alphaproteobacteria</taxon>
        <taxon>Rhodobacterales</taxon>
        <taxon>Roseobacteraceae</taxon>
        <taxon>Jannaschia</taxon>
    </lineage>
</organism>
<name>A0A0M6YM94_9RHOB</name>
<feature type="signal peptide" evidence="3">
    <location>
        <begin position="1"/>
        <end position="19"/>
    </location>
</feature>
<dbReference type="InterPro" id="IPR024930">
    <property type="entry name" value="Skp_dom_sf"/>
</dbReference>
<proteinExistence type="predicted"/>
<keyword evidence="3" id="KW-0732">Signal</keyword>
<dbReference type="AlphaFoldDB" id="A0A0M6YM94"/>
<feature type="chain" id="PRO_5005808426" evidence="3">
    <location>
        <begin position="20"/>
        <end position="204"/>
    </location>
</feature>
<keyword evidence="1" id="KW-0175">Coiled coil</keyword>
<reference evidence="4 5" key="1">
    <citation type="submission" date="2015-07" db="EMBL/GenBank/DDBJ databases">
        <authorList>
            <person name="Noorani M."/>
        </authorList>
    </citation>
    <scope>NUCLEOTIDE SEQUENCE [LARGE SCALE GENOMIC DNA]</scope>
    <source>
        <strain evidence="4 5">CECT 7802</strain>
    </source>
</reference>
<evidence type="ECO:0000256" key="1">
    <source>
        <dbReference type="SAM" id="Coils"/>
    </source>
</evidence>
<protein>
    <submittedName>
        <fullName evidence="4">Outer membrane protein</fullName>
    </submittedName>
</protein>
<evidence type="ECO:0000313" key="5">
    <source>
        <dbReference type="Proteomes" id="UP000049222"/>
    </source>
</evidence>
<evidence type="ECO:0000256" key="2">
    <source>
        <dbReference type="SAM" id="MobiDB-lite"/>
    </source>
</evidence>
<keyword evidence="5" id="KW-1185">Reference proteome</keyword>
<dbReference type="GO" id="GO:0051082">
    <property type="term" value="F:unfolded protein binding"/>
    <property type="evidence" value="ECO:0007669"/>
    <property type="project" value="InterPro"/>
</dbReference>
<feature type="region of interest" description="Disordered" evidence="2">
    <location>
        <begin position="179"/>
        <end position="204"/>
    </location>
</feature>
<dbReference type="InterPro" id="IPR005632">
    <property type="entry name" value="Chaperone_Skp"/>
</dbReference>
<evidence type="ECO:0000256" key="3">
    <source>
        <dbReference type="SAM" id="SignalP"/>
    </source>
</evidence>
<sequence>MGMRLVALAACLAASPAMAQQTPVEPSVGIPTSAVVVLDRDLLFTGSLFGQRIARDIEAASADLAAENRQIEADLEAEERALTERRDAMDMADFRVLAAEFDNRVTSIRQTQDAKARAISQQTERAQQIFLEQANPVLVQLARDTGALVILDRRIVIASADQVDITNLALERIDAVLGDGGSLLQGPPAPRPDPPSSGTRSDED</sequence>
<dbReference type="OrthoDB" id="7868372at2"/>
<dbReference type="Gene3D" id="3.30.910.20">
    <property type="entry name" value="Skp domain"/>
    <property type="match status" value="1"/>
</dbReference>
<dbReference type="SUPFAM" id="SSF111384">
    <property type="entry name" value="OmpH-like"/>
    <property type="match status" value="1"/>
</dbReference>